<organism evidence="3 4">
    <name type="scientific">Mameliella alba</name>
    <dbReference type="NCBI Taxonomy" id="561184"/>
    <lineage>
        <taxon>Bacteria</taxon>
        <taxon>Pseudomonadati</taxon>
        <taxon>Pseudomonadota</taxon>
        <taxon>Alphaproteobacteria</taxon>
        <taxon>Rhodobacterales</taxon>
        <taxon>Roseobacteraceae</taxon>
        <taxon>Mameliella</taxon>
    </lineage>
</organism>
<dbReference type="Pfam" id="PF14145">
    <property type="entry name" value="YrhK"/>
    <property type="match status" value="1"/>
</dbReference>
<evidence type="ECO:0000259" key="2">
    <source>
        <dbReference type="Pfam" id="PF14145"/>
    </source>
</evidence>
<accession>A0A0B3SQC9</accession>
<feature type="transmembrane region" description="Helical" evidence="1">
    <location>
        <begin position="52"/>
        <end position="70"/>
    </location>
</feature>
<keyword evidence="1" id="KW-0472">Membrane</keyword>
<feature type="transmembrane region" description="Helical" evidence="1">
    <location>
        <begin position="21"/>
        <end position="46"/>
    </location>
</feature>
<gene>
    <name evidence="3" type="ORF">OA50_02663</name>
</gene>
<feature type="domain" description="YrhK" evidence="2">
    <location>
        <begin position="22"/>
        <end position="75"/>
    </location>
</feature>
<dbReference type="RefSeq" id="WP_043142175.1">
    <property type="nucleotide sequence ID" value="NZ_JSUQ01000010.1"/>
</dbReference>
<name>A0A0B3SQC9_9RHOB</name>
<evidence type="ECO:0000256" key="1">
    <source>
        <dbReference type="SAM" id="Phobius"/>
    </source>
</evidence>
<dbReference type="AlphaFoldDB" id="A0A0B3SQC9"/>
<dbReference type="EMBL" id="JSUQ01000010">
    <property type="protein sequence ID" value="KHQ52629.1"/>
    <property type="molecule type" value="Genomic_DNA"/>
</dbReference>
<dbReference type="OrthoDB" id="5862062at2"/>
<protein>
    <submittedName>
        <fullName evidence="3">N-acetyl-gamma-glutamyl-phosphate reductase</fullName>
    </submittedName>
</protein>
<proteinExistence type="predicted"/>
<keyword evidence="1" id="KW-0812">Transmembrane</keyword>
<dbReference type="STRING" id="561184.SAMN05216376_108184"/>
<keyword evidence="4" id="KW-1185">Reference proteome</keyword>
<dbReference type="Proteomes" id="UP000030960">
    <property type="component" value="Unassembled WGS sequence"/>
</dbReference>
<dbReference type="PATRIC" id="fig|1515334.3.peg.2681"/>
<evidence type="ECO:0000313" key="4">
    <source>
        <dbReference type="Proteomes" id="UP000030960"/>
    </source>
</evidence>
<evidence type="ECO:0000313" key="3">
    <source>
        <dbReference type="EMBL" id="KHQ52629.1"/>
    </source>
</evidence>
<dbReference type="InterPro" id="IPR025424">
    <property type="entry name" value="YrhK_domain"/>
</dbReference>
<keyword evidence="1" id="KW-1133">Transmembrane helix</keyword>
<reference evidence="3 4" key="1">
    <citation type="submission" date="2014-10" db="EMBL/GenBank/DDBJ databases">
        <title>Genome sequence of Ponticoccus sp. strain UMTAT08 isolated from clonal culture of toxic dinoflagellate Alexandrium tamiyavanichii.</title>
        <authorList>
            <person name="Gan H.Y."/>
            <person name="Muhd D.-D."/>
            <person name="Mohd Noor M.E."/>
            <person name="Yeong Y.S."/>
            <person name="Usup G."/>
        </authorList>
    </citation>
    <scope>NUCLEOTIDE SEQUENCE [LARGE SCALE GENOMIC DNA]</scope>
    <source>
        <strain evidence="3 4">UMTAT08</strain>
    </source>
</reference>
<sequence length="93" mass="10818">MALFTHENRQRSADSRRVYAAFEIAHTTVDFIAAFCFLIGSILFFWPVWETQAIWLFVIGSVFFALKPTLRLVRELRLAAMGDAEDLAERYRD</sequence>
<comment type="caution">
    <text evidence="3">The sequence shown here is derived from an EMBL/GenBank/DDBJ whole genome shotgun (WGS) entry which is preliminary data.</text>
</comment>